<protein>
    <submittedName>
        <fullName evidence="4">MIF4G domain-containing protein</fullName>
    </submittedName>
</protein>
<feature type="compositionally biased region" description="Low complexity" evidence="2">
    <location>
        <begin position="1"/>
        <end position="10"/>
    </location>
</feature>
<proteinExistence type="predicted"/>
<feature type="compositionally biased region" description="Polar residues" evidence="2">
    <location>
        <begin position="80"/>
        <end position="89"/>
    </location>
</feature>
<feature type="region of interest" description="Disordered" evidence="2">
    <location>
        <begin position="246"/>
        <end position="270"/>
    </location>
</feature>
<dbReference type="AlphaFoldDB" id="A0A8S9ZCT0"/>
<dbReference type="SMART" id="SM00543">
    <property type="entry name" value="MIF4G"/>
    <property type="match status" value="1"/>
</dbReference>
<feature type="coiled-coil region" evidence="1">
    <location>
        <begin position="804"/>
        <end position="833"/>
    </location>
</feature>
<evidence type="ECO:0000259" key="3">
    <source>
        <dbReference type="SMART" id="SM00543"/>
    </source>
</evidence>
<dbReference type="PANTHER" id="PTHR23253">
    <property type="entry name" value="EUKARYOTIC TRANSLATION INITIATION FACTOR 4 GAMMA"/>
    <property type="match status" value="1"/>
</dbReference>
<feature type="domain" description="MIF4G" evidence="3">
    <location>
        <begin position="516"/>
        <end position="791"/>
    </location>
</feature>
<organism evidence="4 5">
    <name type="scientific">Meloidogyne graminicola</name>
    <dbReference type="NCBI Taxonomy" id="189291"/>
    <lineage>
        <taxon>Eukaryota</taxon>
        <taxon>Metazoa</taxon>
        <taxon>Ecdysozoa</taxon>
        <taxon>Nematoda</taxon>
        <taxon>Chromadorea</taxon>
        <taxon>Rhabditida</taxon>
        <taxon>Tylenchina</taxon>
        <taxon>Tylenchomorpha</taxon>
        <taxon>Tylenchoidea</taxon>
        <taxon>Meloidogynidae</taxon>
        <taxon>Meloidogyninae</taxon>
        <taxon>Meloidogyne</taxon>
    </lineage>
</organism>
<name>A0A8S9ZCT0_9BILA</name>
<dbReference type="InterPro" id="IPR003890">
    <property type="entry name" value="MIF4G-like_typ-3"/>
</dbReference>
<dbReference type="InterPro" id="IPR016024">
    <property type="entry name" value="ARM-type_fold"/>
</dbReference>
<dbReference type="PANTHER" id="PTHR23253:SF78">
    <property type="entry name" value="EUKARYOTIC TRANSLATION INITIATION FACTOR 4G1, ISOFORM B-RELATED"/>
    <property type="match status" value="1"/>
</dbReference>
<keyword evidence="1" id="KW-0175">Coiled coil</keyword>
<feature type="compositionally biased region" description="Polar residues" evidence="2">
    <location>
        <begin position="11"/>
        <end position="34"/>
    </location>
</feature>
<dbReference type="Proteomes" id="UP000605970">
    <property type="component" value="Unassembled WGS sequence"/>
</dbReference>
<dbReference type="GO" id="GO:0003743">
    <property type="term" value="F:translation initiation factor activity"/>
    <property type="evidence" value="ECO:0007669"/>
    <property type="project" value="TreeGrafter"/>
</dbReference>
<feature type="region of interest" description="Disordered" evidence="2">
    <location>
        <begin position="730"/>
        <end position="751"/>
    </location>
</feature>
<feature type="region of interest" description="Disordered" evidence="2">
    <location>
        <begin position="66"/>
        <end position="89"/>
    </location>
</feature>
<dbReference type="Gene3D" id="1.25.40.180">
    <property type="match status" value="1"/>
</dbReference>
<accession>A0A8S9ZCT0</accession>
<feature type="coiled-coil region" evidence="1">
    <location>
        <begin position="631"/>
        <end position="658"/>
    </location>
</feature>
<feature type="compositionally biased region" description="Polar residues" evidence="2">
    <location>
        <begin position="43"/>
        <end position="52"/>
    </location>
</feature>
<gene>
    <name evidence="4" type="ORF">Mgra_00010047</name>
</gene>
<feature type="region of interest" description="Disordered" evidence="2">
    <location>
        <begin position="837"/>
        <end position="909"/>
    </location>
</feature>
<dbReference type="OrthoDB" id="514777at2759"/>
<feature type="region of interest" description="Disordered" evidence="2">
    <location>
        <begin position="1"/>
        <end position="52"/>
    </location>
</feature>
<dbReference type="EMBL" id="JABEBT010000211">
    <property type="protein sequence ID" value="KAF7624679.1"/>
    <property type="molecule type" value="Genomic_DNA"/>
</dbReference>
<sequence>MNNNNVVSSNPTSGHSHQNSPITNVATSNDVSSQHQHHPVYPNNISGSGTQASQYSLPQHRYAQRDGPATLTLPPGTRIQPDSTQVQNVQQQEMPTLYMPGVYQQSANTQPSYAMHPGGFANPQLATSGGYYYPAANQFFPSAASAYPQALIMQQPHQAAGYQFLGQPQQVIPTSTHAPQQLISTVGSVNVSIGMPVTSLSMPQSNVNISSAGGTLTSANANTITQAQPVKQKKLLTFVDPETGDSLKLGPDTKNATQVGSSTVSNEETKSTEVKTDFYRKVAERAANETDALHQNLHVSSIVMKNNGVIHHELSEQLPQQQKTDSIPIIQKEEEKINELEEELATFDQIRNETHNPDEMIYSRAFLMVLRKLTNAIKTVECPRSEKDLEELGLGKKGVPVNQLSIGSKVKRFEMTGDFKPSWQQQGVSGNTQFGGGSRFGSRPPNYTGRHSDNKLKPKKGPVVCRPSLDQRPLKIEKPDILPKKSANAWKSKREERFDINAPVKDEEEAKHEKIKKEVRGLLNKITPSSYQELSDEFCSYKFIEDSKLLTPLIDLIFDKAVEEPHFCPLYSDLCKKQVDVERQTQAQRDKTPDKPSTQVDNQPDKSEKPKEKKDFRKEIISKTQRTFLASDEYDKKMKELEKKLKEAEEDKSRTTIKEEMELRRSKEKRRLLGIIKFIGQLYRHHLLIETIIDWCAVELIKRFQTTNDEVYIEYAVELVETVGKIYEKRTESDDKLPRQPSQQKTSIQEASEKQAHTLEVVVSHLSQLKNIVSNRVRFAIMDLEDLKKNRWMPRGGEKGPKTINEVREEVEKEQQVNELERIEHEKQKDKIQLLRKPQIGRTSYGGRSSADNRRQAAAASSQLRDSKTESRITSAKLSEIDKDGVVRKSAWRSNIGGSHSTTTGGGDS</sequence>
<feature type="region of interest" description="Disordered" evidence="2">
    <location>
        <begin position="582"/>
        <end position="616"/>
    </location>
</feature>
<feature type="compositionally biased region" description="Polar residues" evidence="2">
    <location>
        <begin position="254"/>
        <end position="266"/>
    </location>
</feature>
<evidence type="ECO:0000313" key="4">
    <source>
        <dbReference type="EMBL" id="KAF7624679.1"/>
    </source>
</evidence>
<feature type="compositionally biased region" description="Basic and acidic residues" evidence="2">
    <location>
        <begin position="603"/>
        <end position="616"/>
    </location>
</feature>
<feature type="compositionally biased region" description="Polar residues" evidence="2">
    <location>
        <begin position="740"/>
        <end position="750"/>
    </location>
</feature>
<reference evidence="4" key="1">
    <citation type="journal article" date="2020" name="Ecol. Evol.">
        <title>Genome structure and content of the rice root-knot nematode (Meloidogyne graminicola).</title>
        <authorList>
            <person name="Phan N.T."/>
            <person name="Danchin E.G.J."/>
            <person name="Klopp C."/>
            <person name="Perfus-Barbeoch L."/>
            <person name="Kozlowski D.K."/>
            <person name="Koutsovoulos G.D."/>
            <person name="Lopez-Roques C."/>
            <person name="Bouchez O."/>
            <person name="Zahm M."/>
            <person name="Besnard G."/>
            <person name="Bellafiore S."/>
        </authorList>
    </citation>
    <scope>NUCLEOTIDE SEQUENCE</scope>
    <source>
        <strain evidence="4">VN-18</strain>
    </source>
</reference>
<feature type="compositionally biased region" description="Basic and acidic residues" evidence="2">
    <location>
        <begin position="582"/>
        <end position="594"/>
    </location>
</feature>
<dbReference type="SUPFAM" id="SSF48371">
    <property type="entry name" value="ARM repeat"/>
    <property type="match status" value="1"/>
</dbReference>
<feature type="region of interest" description="Disordered" evidence="2">
    <location>
        <begin position="423"/>
        <end position="461"/>
    </location>
</feature>
<comment type="caution">
    <text evidence="4">The sequence shown here is derived from an EMBL/GenBank/DDBJ whole genome shotgun (WGS) entry which is preliminary data.</text>
</comment>
<dbReference type="GO" id="GO:0016281">
    <property type="term" value="C:eukaryotic translation initiation factor 4F complex"/>
    <property type="evidence" value="ECO:0007669"/>
    <property type="project" value="TreeGrafter"/>
</dbReference>
<evidence type="ECO:0000313" key="5">
    <source>
        <dbReference type="Proteomes" id="UP000605970"/>
    </source>
</evidence>
<evidence type="ECO:0000256" key="1">
    <source>
        <dbReference type="SAM" id="Coils"/>
    </source>
</evidence>
<feature type="compositionally biased region" description="Polar residues" evidence="2">
    <location>
        <begin position="423"/>
        <end position="432"/>
    </location>
</feature>
<dbReference type="Pfam" id="PF02854">
    <property type="entry name" value="MIF4G"/>
    <property type="match status" value="1"/>
</dbReference>
<evidence type="ECO:0000256" key="2">
    <source>
        <dbReference type="SAM" id="MobiDB-lite"/>
    </source>
</evidence>
<keyword evidence="5" id="KW-1185">Reference proteome</keyword>
<dbReference type="GO" id="GO:0003729">
    <property type="term" value="F:mRNA binding"/>
    <property type="evidence" value="ECO:0007669"/>
    <property type="project" value="TreeGrafter"/>
</dbReference>